<feature type="compositionally biased region" description="Low complexity" evidence="1">
    <location>
        <begin position="288"/>
        <end position="323"/>
    </location>
</feature>
<feature type="compositionally biased region" description="Low complexity" evidence="1">
    <location>
        <begin position="8"/>
        <end position="31"/>
    </location>
</feature>
<keyword evidence="2" id="KW-0472">Membrane</keyword>
<sequence>MSRRPDSFRMSSRSSFSSSASSSSLSSPSSSQSATAFKRAAFDAIHHIRASFASATQKRSIDPNCSPQPGVNLCEKPAEATSDVTWAIIGSVLAFVAATTIIVAYLLHLRRKKVHKKEDQNDPFQMDDYGFDEAAAAEAAKSKANLFRRSHQSSTTSVSTPSPSKPMERRLSFDESPYAVGAAAGIRSSTAIGGDVIYSEVSTPPGAALPPGVGLRESQFLGVPGIEGMDLGGFPMDRERERERSRSRARSTYSHSPHNGSRRQMQRRSRPSSVQSAPFTPGSLTPTRGPRPAAGGDGASAASSSGLRSPLSDDASSASVRSSEMLRPPVDGDIDTLAGADMLGPVSWEKDQQQGKMVVVRETTVEKKGSSETIAEEDEKADKPKSSHGIRVVAPETERVAEEEGEKPITAELETVEVGMEGKKIEQAPRI</sequence>
<feature type="region of interest" description="Disordered" evidence="1">
    <location>
        <begin position="142"/>
        <end position="169"/>
    </location>
</feature>
<accession>F8MTH6</accession>
<feature type="compositionally biased region" description="Basic residues" evidence="1">
    <location>
        <begin position="260"/>
        <end position="270"/>
    </location>
</feature>
<keyword evidence="2" id="KW-0812">Transmembrane</keyword>
<dbReference type="OrthoDB" id="5125452at2759"/>
<gene>
    <name evidence="3" type="ORF">NEUTE1DRAFT_66822</name>
</gene>
<name>F8MTH6_NEUT8</name>
<evidence type="ECO:0000313" key="4">
    <source>
        <dbReference type="Proteomes" id="UP000008065"/>
    </source>
</evidence>
<evidence type="ECO:0000313" key="3">
    <source>
        <dbReference type="EMBL" id="EGO55308.1"/>
    </source>
</evidence>
<dbReference type="VEuPathDB" id="FungiDB:NEUTE1DRAFT_66822"/>
<dbReference type="GeneID" id="20829223"/>
<feature type="compositionally biased region" description="Basic and acidic residues" evidence="1">
    <location>
        <begin position="236"/>
        <end position="246"/>
    </location>
</feature>
<dbReference type="RefSeq" id="XP_009853152.1">
    <property type="nucleotide sequence ID" value="XM_009854850.1"/>
</dbReference>
<dbReference type="Proteomes" id="UP000008065">
    <property type="component" value="Unassembled WGS sequence"/>
</dbReference>
<feature type="transmembrane region" description="Helical" evidence="2">
    <location>
        <begin position="86"/>
        <end position="107"/>
    </location>
</feature>
<feature type="region of interest" description="Disordered" evidence="1">
    <location>
        <begin position="364"/>
        <end position="407"/>
    </location>
</feature>
<feature type="region of interest" description="Disordered" evidence="1">
    <location>
        <begin position="226"/>
        <end position="338"/>
    </location>
</feature>
<evidence type="ECO:0000256" key="2">
    <source>
        <dbReference type="SAM" id="Phobius"/>
    </source>
</evidence>
<feature type="compositionally biased region" description="Basic and acidic residues" evidence="1">
    <location>
        <begin position="396"/>
        <end position="407"/>
    </location>
</feature>
<organism evidence="3 4">
    <name type="scientific">Neurospora tetrasperma (strain FGSC 2508 / ATCC MYA-4615 / P0657)</name>
    <dbReference type="NCBI Taxonomy" id="510951"/>
    <lineage>
        <taxon>Eukaryota</taxon>
        <taxon>Fungi</taxon>
        <taxon>Dikarya</taxon>
        <taxon>Ascomycota</taxon>
        <taxon>Pezizomycotina</taxon>
        <taxon>Sordariomycetes</taxon>
        <taxon>Sordariomycetidae</taxon>
        <taxon>Sordariales</taxon>
        <taxon>Sordariaceae</taxon>
        <taxon>Neurospora</taxon>
    </lineage>
</organism>
<keyword evidence="2" id="KW-1133">Transmembrane helix</keyword>
<evidence type="ECO:0000256" key="1">
    <source>
        <dbReference type="SAM" id="MobiDB-lite"/>
    </source>
</evidence>
<dbReference type="KEGG" id="nte:NEUTE1DRAFT66822"/>
<feature type="compositionally biased region" description="Low complexity" evidence="1">
    <location>
        <begin position="153"/>
        <end position="162"/>
    </location>
</feature>
<feature type="region of interest" description="Disordered" evidence="1">
    <location>
        <begin position="1"/>
        <end position="31"/>
    </location>
</feature>
<reference evidence="4" key="1">
    <citation type="journal article" date="2011" name="Genetics">
        <title>Massive changes in genome architecture accompany the transition to self-fertility in the filamentous fungus Neurospora tetrasperma.</title>
        <authorList>
            <person name="Ellison C.E."/>
            <person name="Stajich J.E."/>
            <person name="Jacobson D.J."/>
            <person name="Natvig D.O."/>
            <person name="Lapidus A."/>
            <person name="Foster B."/>
            <person name="Aerts A."/>
            <person name="Riley R."/>
            <person name="Lindquist E.A."/>
            <person name="Grigoriev I.V."/>
            <person name="Taylor J.W."/>
        </authorList>
    </citation>
    <scope>NUCLEOTIDE SEQUENCE [LARGE SCALE GENOMIC DNA]</scope>
    <source>
        <strain evidence="4">FGSC 2508 / P0657</strain>
    </source>
</reference>
<keyword evidence="4" id="KW-1185">Reference proteome</keyword>
<proteinExistence type="predicted"/>
<dbReference type="AlphaFoldDB" id="F8MTH6"/>
<dbReference type="EMBL" id="GL891306">
    <property type="protein sequence ID" value="EGO55308.1"/>
    <property type="molecule type" value="Genomic_DNA"/>
</dbReference>
<dbReference type="HOGENOM" id="CLU_637919_0_0_1"/>
<protein>
    <submittedName>
        <fullName evidence="3">Uncharacterized protein</fullName>
    </submittedName>
</protein>